<evidence type="ECO:0000256" key="4">
    <source>
        <dbReference type="ARBA" id="ARBA00022723"/>
    </source>
</evidence>
<dbReference type="Pfam" id="PF13510">
    <property type="entry name" value="Fer2_4"/>
    <property type="match status" value="1"/>
</dbReference>
<dbReference type="SUPFAM" id="SSF54292">
    <property type="entry name" value="2Fe-2S ferredoxin-like"/>
    <property type="match status" value="1"/>
</dbReference>
<dbReference type="InterPro" id="IPR017896">
    <property type="entry name" value="4Fe4S_Fe-S-bd"/>
</dbReference>
<gene>
    <name evidence="11" type="ORF">C7B43_12785</name>
</gene>
<dbReference type="SUPFAM" id="SSF53706">
    <property type="entry name" value="Formate dehydrogenase/DMSO reductase, domains 1-3"/>
    <property type="match status" value="1"/>
</dbReference>
<evidence type="ECO:0000256" key="2">
    <source>
        <dbReference type="ARBA" id="ARBA00013529"/>
    </source>
</evidence>
<evidence type="ECO:0000256" key="5">
    <source>
        <dbReference type="ARBA" id="ARBA00022737"/>
    </source>
</evidence>
<organism evidence="11 12">
    <name type="scientific">Sulfobacillus benefaciens</name>
    <dbReference type="NCBI Taxonomy" id="453960"/>
    <lineage>
        <taxon>Bacteria</taxon>
        <taxon>Bacillati</taxon>
        <taxon>Bacillota</taxon>
        <taxon>Clostridia</taxon>
        <taxon>Eubacteriales</taxon>
        <taxon>Clostridiales Family XVII. Incertae Sedis</taxon>
        <taxon>Sulfobacillus</taxon>
    </lineage>
</organism>
<reference evidence="11 12" key="1">
    <citation type="journal article" date="2014" name="BMC Genomics">
        <title>Comparison of environmental and isolate Sulfobacillus genomes reveals diverse carbon, sulfur, nitrogen, and hydrogen metabolisms.</title>
        <authorList>
            <person name="Justice N.B."/>
            <person name="Norman A."/>
            <person name="Brown C.T."/>
            <person name="Singh A."/>
            <person name="Thomas B.C."/>
            <person name="Banfield J.F."/>
        </authorList>
    </citation>
    <scope>NUCLEOTIDE SEQUENCE [LARGE SCALE GENOMIC DNA]</scope>
    <source>
        <strain evidence="11">AMDSBA1</strain>
    </source>
</reference>
<sequence>MGTSVTLTIDGEEVSVSQGTTLREACDQVSHSVPTLCWHENLSPANACRACVVELKGSRPLVASCSRIAEDGMEVMTNTERVRNARKVVAELLLSTSDATLAPDLRHLAEESGAQAGRFSGGASWEQPVRVDNELYVRDFSKCILCYRCVEACGTDAQNTFAIAVAGRGFNAHIDAGFGRDLPESDCVYCGNCVAVCPTGALIGKTEWDMRNQDQWDENKISVTETVCSYCGVGCELQLHVMDNKIVKVTSPMDHPITHGMLCVKGRYGYEFVQSEDGLASNS</sequence>
<accession>A0A2T2WXD6</accession>
<dbReference type="FunFam" id="2.20.25.90:FF:000001">
    <property type="entry name" value="Formate dehydrogenase subunit alpha"/>
    <property type="match status" value="1"/>
</dbReference>
<dbReference type="Pfam" id="PF12838">
    <property type="entry name" value="Fer4_7"/>
    <property type="match status" value="1"/>
</dbReference>
<dbReference type="PANTHER" id="PTHR24960:SF84">
    <property type="entry name" value="HYDROGENASE SUBUNIT"/>
    <property type="match status" value="1"/>
</dbReference>
<feature type="domain" description="4Fe-4S ferredoxin-type" evidence="9">
    <location>
        <begin position="133"/>
        <end position="163"/>
    </location>
</feature>
<dbReference type="SUPFAM" id="SSF54862">
    <property type="entry name" value="4Fe-4S ferredoxins"/>
    <property type="match status" value="1"/>
</dbReference>
<dbReference type="InterPro" id="IPR006963">
    <property type="entry name" value="Mopterin_OxRdtase_4Fe-4S_dom"/>
</dbReference>
<evidence type="ECO:0000259" key="8">
    <source>
        <dbReference type="PROSITE" id="PS51085"/>
    </source>
</evidence>
<evidence type="ECO:0000313" key="12">
    <source>
        <dbReference type="Proteomes" id="UP000242699"/>
    </source>
</evidence>
<dbReference type="PROSITE" id="PS51669">
    <property type="entry name" value="4FE4S_MOW_BIS_MGD"/>
    <property type="match status" value="1"/>
</dbReference>
<dbReference type="GO" id="GO:0046872">
    <property type="term" value="F:metal ion binding"/>
    <property type="evidence" value="ECO:0007669"/>
    <property type="project" value="UniProtKB-KW"/>
</dbReference>
<evidence type="ECO:0000313" key="11">
    <source>
        <dbReference type="EMBL" id="PSR26905.1"/>
    </source>
</evidence>
<protein>
    <recommendedName>
        <fullName evidence="2">Ferredoxin</fullName>
    </recommendedName>
</protein>
<dbReference type="EMBL" id="PXYT01000031">
    <property type="protein sequence ID" value="PSR26905.1"/>
    <property type="molecule type" value="Genomic_DNA"/>
</dbReference>
<dbReference type="PANTHER" id="PTHR24960">
    <property type="entry name" value="PHOTOSYSTEM I IRON-SULFUR CENTER-RELATED"/>
    <property type="match status" value="1"/>
</dbReference>
<dbReference type="SMART" id="SM00926">
    <property type="entry name" value="Molybdop_Fe4S4"/>
    <property type="match status" value="1"/>
</dbReference>
<dbReference type="InterPro" id="IPR017900">
    <property type="entry name" value="4Fe4S_Fe_S_CS"/>
</dbReference>
<dbReference type="PROSITE" id="PS00551">
    <property type="entry name" value="MOLYBDOPTERIN_PROK_1"/>
    <property type="match status" value="1"/>
</dbReference>
<dbReference type="InterPro" id="IPR027467">
    <property type="entry name" value="MopterinOxRdtase_cofactor_BS"/>
</dbReference>
<keyword evidence="4" id="KW-0479">Metal-binding</keyword>
<keyword evidence="6" id="KW-0408">Iron</keyword>
<evidence type="ECO:0000256" key="3">
    <source>
        <dbReference type="ARBA" id="ARBA00022485"/>
    </source>
</evidence>
<dbReference type="Gene3D" id="2.20.25.90">
    <property type="entry name" value="ADC-like domains"/>
    <property type="match status" value="1"/>
</dbReference>
<dbReference type="Gene3D" id="3.30.70.20">
    <property type="match status" value="1"/>
</dbReference>
<keyword evidence="7" id="KW-0411">Iron-sulfur</keyword>
<evidence type="ECO:0000259" key="9">
    <source>
        <dbReference type="PROSITE" id="PS51379"/>
    </source>
</evidence>
<name>A0A2T2WXD6_9FIRM</name>
<comment type="caution">
    <text evidence="11">The sequence shown here is derived from an EMBL/GenBank/DDBJ whole genome shotgun (WGS) entry which is preliminary data.</text>
</comment>
<comment type="function">
    <text evidence="1">Ferredoxins are iron-sulfur proteins that transfer electrons in a wide variety of metabolic reactions.</text>
</comment>
<dbReference type="PROSITE" id="PS00198">
    <property type="entry name" value="4FE4S_FER_1"/>
    <property type="match status" value="1"/>
</dbReference>
<dbReference type="AlphaFoldDB" id="A0A2T2WXD6"/>
<dbReference type="GO" id="GO:0016491">
    <property type="term" value="F:oxidoreductase activity"/>
    <property type="evidence" value="ECO:0007669"/>
    <property type="project" value="InterPro"/>
</dbReference>
<keyword evidence="3" id="KW-0004">4Fe-4S</keyword>
<dbReference type="InterPro" id="IPR001041">
    <property type="entry name" value="2Fe-2S_ferredoxin-type"/>
</dbReference>
<evidence type="ECO:0000256" key="6">
    <source>
        <dbReference type="ARBA" id="ARBA00023004"/>
    </source>
</evidence>
<feature type="domain" description="4Fe-4S Mo/W bis-MGD-type" evidence="10">
    <location>
        <begin position="221"/>
        <end position="277"/>
    </location>
</feature>
<feature type="domain" description="2Fe-2S ferredoxin-type" evidence="8">
    <location>
        <begin position="3"/>
        <end position="81"/>
    </location>
</feature>
<dbReference type="PROSITE" id="PS51085">
    <property type="entry name" value="2FE2S_FER_2"/>
    <property type="match status" value="1"/>
</dbReference>
<evidence type="ECO:0000259" key="10">
    <source>
        <dbReference type="PROSITE" id="PS51669"/>
    </source>
</evidence>
<evidence type="ECO:0000256" key="7">
    <source>
        <dbReference type="ARBA" id="ARBA00023014"/>
    </source>
</evidence>
<dbReference type="GO" id="GO:0051539">
    <property type="term" value="F:4 iron, 4 sulfur cluster binding"/>
    <property type="evidence" value="ECO:0007669"/>
    <property type="project" value="UniProtKB-KW"/>
</dbReference>
<dbReference type="Proteomes" id="UP000242699">
    <property type="component" value="Unassembled WGS sequence"/>
</dbReference>
<feature type="domain" description="4Fe-4S ferredoxin-type" evidence="9">
    <location>
        <begin position="176"/>
        <end position="207"/>
    </location>
</feature>
<keyword evidence="5" id="KW-0677">Repeat</keyword>
<evidence type="ECO:0000256" key="1">
    <source>
        <dbReference type="ARBA" id="ARBA00003532"/>
    </source>
</evidence>
<dbReference type="Gene3D" id="3.10.20.740">
    <property type="match status" value="1"/>
</dbReference>
<dbReference type="Pfam" id="PF04879">
    <property type="entry name" value="Molybdop_Fe4S4"/>
    <property type="match status" value="1"/>
</dbReference>
<proteinExistence type="predicted"/>
<dbReference type="FunFam" id="3.30.70.20:FF:000035">
    <property type="entry name" value="Iron hydrogenase 1"/>
    <property type="match status" value="1"/>
</dbReference>
<dbReference type="InterPro" id="IPR050157">
    <property type="entry name" value="PSI_iron-sulfur_center"/>
</dbReference>
<dbReference type="InterPro" id="IPR036010">
    <property type="entry name" value="2Fe-2S_ferredoxin-like_sf"/>
</dbReference>
<dbReference type="PROSITE" id="PS51379">
    <property type="entry name" value="4FE4S_FER_2"/>
    <property type="match status" value="2"/>
</dbReference>